<dbReference type="Proteomes" id="UP000011115">
    <property type="component" value="Unassembled WGS sequence"/>
</dbReference>
<reference evidence="2" key="1">
    <citation type="journal article" date="2011" name="Nature">
        <title>Genome sequence and analysis of the tuber crop potato.</title>
        <authorList>
            <consortium name="The Potato Genome Sequencing Consortium"/>
        </authorList>
    </citation>
    <scope>NUCLEOTIDE SEQUENCE [LARGE SCALE GENOMIC DNA]</scope>
    <source>
        <strain evidence="2">cv. DM1-3 516 R44</strain>
    </source>
</reference>
<evidence type="ECO:0000313" key="2">
    <source>
        <dbReference type="Proteomes" id="UP000011115"/>
    </source>
</evidence>
<keyword evidence="2" id="KW-1185">Reference proteome</keyword>
<evidence type="ECO:0000313" key="1">
    <source>
        <dbReference type="EnsemblPlants" id="PGSC0003DMT400083783"/>
    </source>
</evidence>
<dbReference type="InParanoid" id="M1D748"/>
<dbReference type="HOGENOM" id="CLU_2390265_0_0_1"/>
<organism evidence="1 2">
    <name type="scientific">Solanum tuberosum</name>
    <name type="common">Potato</name>
    <dbReference type="NCBI Taxonomy" id="4113"/>
    <lineage>
        <taxon>Eukaryota</taxon>
        <taxon>Viridiplantae</taxon>
        <taxon>Streptophyta</taxon>
        <taxon>Embryophyta</taxon>
        <taxon>Tracheophyta</taxon>
        <taxon>Spermatophyta</taxon>
        <taxon>Magnoliopsida</taxon>
        <taxon>eudicotyledons</taxon>
        <taxon>Gunneridae</taxon>
        <taxon>Pentapetalae</taxon>
        <taxon>asterids</taxon>
        <taxon>lamiids</taxon>
        <taxon>Solanales</taxon>
        <taxon>Solanaceae</taxon>
        <taxon>Solanoideae</taxon>
        <taxon>Solaneae</taxon>
        <taxon>Solanum</taxon>
    </lineage>
</organism>
<reference evidence="1" key="2">
    <citation type="submission" date="2015-06" db="UniProtKB">
        <authorList>
            <consortium name="EnsemblPlants"/>
        </authorList>
    </citation>
    <scope>IDENTIFICATION</scope>
    <source>
        <strain evidence="1">DM1-3 516 R44</strain>
    </source>
</reference>
<protein>
    <submittedName>
        <fullName evidence="1">Uncharacterized protein</fullName>
    </submittedName>
</protein>
<name>M1D748_SOLTU</name>
<dbReference type="EnsemblPlants" id="PGSC0003DMT400083783">
    <property type="protein sequence ID" value="PGSC0003DMT400083783"/>
    <property type="gene ID" value="PGSC0003DMG400033582"/>
</dbReference>
<dbReference type="AlphaFoldDB" id="M1D748"/>
<dbReference type="Gramene" id="PGSC0003DMT400083783">
    <property type="protein sequence ID" value="PGSC0003DMT400083783"/>
    <property type="gene ID" value="PGSC0003DMG400033582"/>
</dbReference>
<proteinExistence type="predicted"/>
<sequence>MLVGLTIWYTREIGSYQLKNITQKALRWPLEQSVAQDSIFKRNLESSLQLKLTRFRGNRYHVDCKELNQEQTATDCIYRDVHSCSLSRWKNTKK</sequence>
<accession>M1D748</accession>
<dbReference type="PaxDb" id="4113-PGSC0003DMT400083783"/>